<keyword evidence="4 6" id="KW-0560">Oxidoreductase</keyword>
<dbReference type="EC" id="1.3.3.15" evidence="6"/>
<keyword evidence="6" id="KW-0963">Cytoplasm</keyword>
<dbReference type="GO" id="GO:0005737">
    <property type="term" value="C:cytoplasm"/>
    <property type="evidence" value="ECO:0007669"/>
    <property type="project" value="UniProtKB-SubCell"/>
</dbReference>
<dbReference type="KEGG" id="lfc:LFE_0830"/>
<evidence type="ECO:0000256" key="3">
    <source>
        <dbReference type="ARBA" id="ARBA00022827"/>
    </source>
</evidence>
<dbReference type="InterPro" id="IPR050464">
    <property type="entry name" value="Zeta_carotene_desat/Oxidored"/>
</dbReference>
<comment type="pathway">
    <text evidence="6">Porphyrin-containing compound metabolism; protoheme biosynthesis.</text>
</comment>
<feature type="domain" description="Amine oxidase" evidence="7">
    <location>
        <begin position="16"/>
        <end position="440"/>
    </location>
</feature>
<dbReference type="AlphaFoldDB" id="I0IMP1"/>
<dbReference type="GO" id="GO:0004729">
    <property type="term" value="F:oxygen-dependent protoporphyrinogen oxidase activity"/>
    <property type="evidence" value="ECO:0007669"/>
    <property type="project" value="UniProtKB-UniRule"/>
</dbReference>
<dbReference type="eggNOG" id="COG1232">
    <property type="taxonomic scope" value="Bacteria"/>
</dbReference>
<name>I0IMP1_LEPFC</name>
<evidence type="ECO:0000256" key="5">
    <source>
        <dbReference type="ARBA" id="ARBA00023133"/>
    </source>
</evidence>
<dbReference type="Proteomes" id="UP000007382">
    <property type="component" value="Chromosome"/>
</dbReference>
<reference evidence="9" key="2">
    <citation type="submission" date="2012-03" db="EMBL/GenBank/DDBJ databases">
        <title>The complete genome sequence of the pioneer microbe on fresh volcanic deposit, Leptospirillum ferrooxidans strain C2-3.</title>
        <authorList>
            <person name="Fujimura R."/>
            <person name="Sato Y."/>
            <person name="Nishizawa T."/>
            <person name="Nanba K."/>
            <person name="Oshima K."/>
            <person name="Hattori M."/>
            <person name="Kamijo T."/>
            <person name="Ohta H."/>
        </authorList>
    </citation>
    <scope>NUCLEOTIDE SEQUENCE [LARGE SCALE GENOMIC DNA]</scope>
    <source>
        <strain evidence="9">C2-3</strain>
    </source>
</reference>
<evidence type="ECO:0000256" key="2">
    <source>
        <dbReference type="ARBA" id="ARBA00022630"/>
    </source>
</evidence>
<dbReference type="STRING" id="1162668.LFE_0830"/>
<dbReference type="InterPro" id="IPR004572">
    <property type="entry name" value="Protoporphyrinogen_oxidase"/>
</dbReference>
<dbReference type="InterPro" id="IPR036188">
    <property type="entry name" value="FAD/NAD-bd_sf"/>
</dbReference>
<dbReference type="HOGENOM" id="CLU_009629_3_0_0"/>
<dbReference type="Gene3D" id="3.50.50.60">
    <property type="entry name" value="FAD/NAD(P)-binding domain"/>
    <property type="match status" value="1"/>
</dbReference>
<dbReference type="NCBIfam" id="TIGR00562">
    <property type="entry name" value="proto_IX_ox"/>
    <property type="match status" value="1"/>
</dbReference>
<evidence type="ECO:0000313" key="9">
    <source>
        <dbReference type="Proteomes" id="UP000007382"/>
    </source>
</evidence>
<keyword evidence="2 6" id="KW-0285">Flavoprotein</keyword>
<keyword evidence="9" id="KW-1185">Reference proteome</keyword>
<accession>I0IMP1</accession>
<protein>
    <recommendedName>
        <fullName evidence="6">Coproporphyrinogen III oxidase</fullName>
        <ecNumber evidence="6">1.3.3.15</ecNumber>
    </recommendedName>
</protein>
<dbReference type="OrthoDB" id="9805195at2"/>
<evidence type="ECO:0000256" key="6">
    <source>
        <dbReference type="RuleBase" id="RU364052"/>
    </source>
</evidence>
<dbReference type="EMBL" id="AP012342">
    <property type="protein sequence ID" value="BAM06540.1"/>
    <property type="molecule type" value="Genomic_DNA"/>
</dbReference>
<comment type="catalytic activity">
    <reaction evidence="6">
        <text>coproporphyrinogen III + 3 O2 = coproporphyrin III + 3 H2O2</text>
        <dbReference type="Rhea" id="RHEA:43436"/>
        <dbReference type="ChEBI" id="CHEBI:15379"/>
        <dbReference type="ChEBI" id="CHEBI:16240"/>
        <dbReference type="ChEBI" id="CHEBI:57309"/>
        <dbReference type="ChEBI" id="CHEBI:131725"/>
        <dbReference type="EC" id="1.3.3.15"/>
    </reaction>
</comment>
<dbReference type="UniPathway" id="UPA00252"/>
<dbReference type="PANTHER" id="PTHR42923:SF3">
    <property type="entry name" value="PROTOPORPHYRINOGEN OXIDASE"/>
    <property type="match status" value="1"/>
</dbReference>
<dbReference type="PATRIC" id="fig|1162668.3.peg.972"/>
<keyword evidence="3 6" id="KW-0274">FAD</keyword>
<comment type="subcellular location">
    <subcellularLocation>
        <location evidence="6">Cytoplasm</location>
    </subcellularLocation>
</comment>
<comment type="cofactor">
    <cofactor evidence="1 6">
        <name>FAD</name>
        <dbReference type="ChEBI" id="CHEBI:57692"/>
    </cofactor>
</comment>
<proteinExistence type="inferred from homology"/>
<reference evidence="8 9" key="1">
    <citation type="journal article" date="2012" name="J. Bacteriol.">
        <title>Complete Genome Sequence of Leptospirillum ferrooxidans Strain C2-3, Isolated from a Fresh Volcanic Ash Deposit on the Island of Miyake, Japan.</title>
        <authorList>
            <person name="Fujimura R."/>
            <person name="Sato Y."/>
            <person name="Nishizawa T."/>
            <person name="Oshima K."/>
            <person name="Kim S.-W."/>
            <person name="Hattori M."/>
            <person name="Kamijo T."/>
            <person name="Ohta H."/>
        </authorList>
    </citation>
    <scope>NUCLEOTIDE SEQUENCE [LARGE SCALE GENOMIC DNA]</scope>
    <source>
        <strain evidence="8 9">C2-3</strain>
    </source>
</reference>
<evidence type="ECO:0000259" key="7">
    <source>
        <dbReference type="Pfam" id="PF01593"/>
    </source>
</evidence>
<keyword evidence="5 6" id="KW-0350">Heme biosynthesis</keyword>
<dbReference type="Gene3D" id="1.10.3110.10">
    <property type="entry name" value="protoporphyrinogen ix oxidase, domain 3"/>
    <property type="match status" value="1"/>
</dbReference>
<dbReference type="PANTHER" id="PTHR42923">
    <property type="entry name" value="PROTOPORPHYRINOGEN OXIDASE"/>
    <property type="match status" value="1"/>
</dbReference>
<dbReference type="InterPro" id="IPR002937">
    <property type="entry name" value="Amino_oxidase"/>
</dbReference>
<dbReference type="SUPFAM" id="SSF54373">
    <property type="entry name" value="FAD-linked reductases, C-terminal domain"/>
    <property type="match status" value="1"/>
</dbReference>
<sequence>MSTVFRCDVLIVGGGISGLAAAMVLHQAGKNILLVESRGYLGGAIRSVEDSGYLLEMGPNSMMLGPEDPINVWLDKLGLSEKLLKASPEAQNRYVWCQGKLIPVPLSPSSFLTTPLFSLSEKMRVAKEFFISPGSGLPEGSDETVGHFVRRRLGNEFLEKLIDPFVKGVYASHPDLLSLNSAFPLLARLEQESGGLIRGAIRLSREKKRKKANLTGPPGGLYSFSGGLGEMVRAFSGYLKDESLIHGELIHWNRLPSGEFQCVLLQDEERVEVISQKMILATSPADAGRILEKNQPEIASVLSSIPMAPIAIAYIGVDRKALPGYLPGFGVLFPTSEKRKILGIIQNSDLFPNRSPDGKVLLTIFAGGMLSPKIAMSFDEDFEQIVLGELKTVFGLDSRPEFFRIQRWAEGISQYSPGHASRIQRIRDLTPEGMILTGNYLGGISVLKTFTNGLEAGKAFLS</sequence>
<evidence type="ECO:0000256" key="1">
    <source>
        <dbReference type="ARBA" id="ARBA00001974"/>
    </source>
</evidence>
<dbReference type="GO" id="GO:0006783">
    <property type="term" value="P:heme biosynthetic process"/>
    <property type="evidence" value="ECO:0007669"/>
    <property type="project" value="UniProtKB-UniRule"/>
</dbReference>
<evidence type="ECO:0000313" key="8">
    <source>
        <dbReference type="EMBL" id="BAM06540.1"/>
    </source>
</evidence>
<comment type="similarity">
    <text evidence="6">Belongs to the protoporphyrinogen/coproporphyrinogen oxidase family. Coproporphyrinogen III oxidase subfamily.</text>
</comment>
<comment type="function">
    <text evidence="6">Involved in coproporphyrin-dependent heme b biosynthesis. Catalyzes the oxidation of coproporphyrinogen III to coproporphyrin III.</text>
</comment>
<dbReference type="Gene3D" id="3.90.660.20">
    <property type="entry name" value="Protoporphyrinogen oxidase, mitochondrial, domain 2"/>
    <property type="match status" value="1"/>
</dbReference>
<dbReference type="Pfam" id="PF01593">
    <property type="entry name" value="Amino_oxidase"/>
    <property type="match status" value="1"/>
</dbReference>
<evidence type="ECO:0000256" key="4">
    <source>
        <dbReference type="ARBA" id="ARBA00023002"/>
    </source>
</evidence>
<gene>
    <name evidence="8" type="ordered locus">LFE_0830</name>
</gene>
<dbReference type="SUPFAM" id="SSF51905">
    <property type="entry name" value="FAD/NAD(P)-binding domain"/>
    <property type="match status" value="1"/>
</dbReference>
<organism evidence="8 9">
    <name type="scientific">Leptospirillum ferrooxidans (strain C2-3)</name>
    <dbReference type="NCBI Taxonomy" id="1162668"/>
    <lineage>
        <taxon>Bacteria</taxon>
        <taxon>Pseudomonadati</taxon>
        <taxon>Nitrospirota</taxon>
        <taxon>Nitrospiria</taxon>
        <taxon>Nitrospirales</taxon>
        <taxon>Nitrospiraceae</taxon>
        <taxon>Leptospirillum</taxon>
    </lineage>
</organism>